<proteinExistence type="predicted"/>
<reference evidence="1 2" key="1">
    <citation type="submission" date="2016-07" db="EMBL/GenBank/DDBJ databases">
        <title>Pervasive Adenine N6-methylation of Active Genes in Fungi.</title>
        <authorList>
            <consortium name="DOE Joint Genome Institute"/>
            <person name="Mondo S.J."/>
            <person name="Dannebaum R.O."/>
            <person name="Kuo R.C."/>
            <person name="Labutti K."/>
            <person name="Haridas S."/>
            <person name="Kuo A."/>
            <person name="Salamov A."/>
            <person name="Ahrendt S.R."/>
            <person name="Lipzen A."/>
            <person name="Sullivan W."/>
            <person name="Andreopoulos W.B."/>
            <person name="Clum A."/>
            <person name="Lindquist E."/>
            <person name="Daum C."/>
            <person name="Ramamoorthy G.K."/>
            <person name="Gryganskyi A."/>
            <person name="Culley D."/>
            <person name="Magnuson J.K."/>
            <person name="James T.Y."/>
            <person name="O'Malley M.A."/>
            <person name="Stajich J.E."/>
            <person name="Spatafora J.W."/>
            <person name="Visel A."/>
            <person name="Grigoriev I.V."/>
        </authorList>
    </citation>
    <scope>NUCLEOTIDE SEQUENCE [LARGE SCALE GENOMIC DNA]</scope>
    <source>
        <strain evidence="1 2">PL171</strain>
    </source>
</reference>
<feature type="non-terminal residue" evidence="1">
    <location>
        <position position="1"/>
    </location>
</feature>
<accession>A0A1Y2HVJ9</accession>
<evidence type="ECO:0000313" key="2">
    <source>
        <dbReference type="Proteomes" id="UP000193411"/>
    </source>
</evidence>
<gene>
    <name evidence="1" type="ORF">BCR44DRAFT_57414</name>
</gene>
<organism evidence="1 2">
    <name type="scientific">Catenaria anguillulae PL171</name>
    <dbReference type="NCBI Taxonomy" id="765915"/>
    <lineage>
        <taxon>Eukaryota</taxon>
        <taxon>Fungi</taxon>
        <taxon>Fungi incertae sedis</taxon>
        <taxon>Blastocladiomycota</taxon>
        <taxon>Blastocladiomycetes</taxon>
        <taxon>Blastocladiales</taxon>
        <taxon>Catenariaceae</taxon>
        <taxon>Catenaria</taxon>
    </lineage>
</organism>
<evidence type="ECO:0000313" key="1">
    <source>
        <dbReference type="EMBL" id="ORZ37723.1"/>
    </source>
</evidence>
<sequence length="181" mass="20374">PIDLCTYPNVLGWWLNRARRLHALDPASTLQSHFPYYSTTAIHRAAYICSTRTLEWWFRYGGAPAGLELRYSPHRPMELAAMTSMSAFPSALEWWCTSLPIKFRGNLLEWARFRPAGAVPGFTHDEATGGQVPREWELERLRGLCMRFGIKVDGGGGLPPPDGGYVKQEVGEAFVFFPLVS</sequence>
<dbReference type="AlphaFoldDB" id="A0A1Y2HVJ9"/>
<name>A0A1Y2HVJ9_9FUNG</name>
<dbReference type="EMBL" id="MCFL01000011">
    <property type="protein sequence ID" value="ORZ37723.1"/>
    <property type="molecule type" value="Genomic_DNA"/>
</dbReference>
<comment type="caution">
    <text evidence="1">The sequence shown here is derived from an EMBL/GenBank/DDBJ whole genome shotgun (WGS) entry which is preliminary data.</text>
</comment>
<protein>
    <submittedName>
        <fullName evidence="1">Uncharacterized protein</fullName>
    </submittedName>
</protein>
<dbReference type="OrthoDB" id="10661858at2759"/>
<keyword evidence="2" id="KW-1185">Reference proteome</keyword>
<dbReference type="Proteomes" id="UP000193411">
    <property type="component" value="Unassembled WGS sequence"/>
</dbReference>